<organism evidence="2 3">
    <name type="scientific">Fusarium xylarioides</name>
    <dbReference type="NCBI Taxonomy" id="221167"/>
    <lineage>
        <taxon>Eukaryota</taxon>
        <taxon>Fungi</taxon>
        <taxon>Dikarya</taxon>
        <taxon>Ascomycota</taxon>
        <taxon>Pezizomycotina</taxon>
        <taxon>Sordariomycetes</taxon>
        <taxon>Hypocreomycetidae</taxon>
        <taxon>Hypocreales</taxon>
        <taxon>Nectriaceae</taxon>
        <taxon>Fusarium</taxon>
        <taxon>Fusarium fujikuroi species complex</taxon>
    </lineage>
</organism>
<name>A0A9P7L383_9HYPO</name>
<accession>A0A9P7L383</accession>
<dbReference type="Proteomes" id="UP000750502">
    <property type="component" value="Unassembled WGS sequence"/>
</dbReference>
<gene>
    <name evidence="2" type="ORF">H9Q72_009383</name>
</gene>
<comment type="caution">
    <text evidence="2">The sequence shown here is derived from an EMBL/GenBank/DDBJ whole genome shotgun (WGS) entry which is preliminary data.</text>
</comment>
<feature type="region of interest" description="Disordered" evidence="1">
    <location>
        <begin position="55"/>
        <end position="77"/>
    </location>
</feature>
<evidence type="ECO:0000313" key="2">
    <source>
        <dbReference type="EMBL" id="KAG5762521.1"/>
    </source>
</evidence>
<sequence>MGFDIGVISNDLFRFGASPEQIFEASKSCCSNIVAAGSVVSSNAMHSFIAAGPDSAGTCSDSPQSREGGAFTISNAT</sequence>
<dbReference type="AlphaFoldDB" id="A0A9P7L383"/>
<dbReference type="EMBL" id="JADFTT010000369">
    <property type="protein sequence ID" value="KAG5762521.1"/>
    <property type="molecule type" value="Genomic_DNA"/>
</dbReference>
<keyword evidence="3" id="KW-1185">Reference proteome</keyword>
<reference evidence="2" key="1">
    <citation type="journal article" date="2020" name="bioRxiv">
        <title>Historical genomics reveals the evolutionary mechanisms behind multiple outbreaks of the host-specific coffee wilt pathogen Fusarium xylarioides.</title>
        <authorList>
            <person name="Peck D."/>
            <person name="Nowell R.W."/>
            <person name="Flood J."/>
            <person name="Ryan M.J."/>
            <person name="Barraclough T.G."/>
        </authorList>
    </citation>
    <scope>NUCLEOTIDE SEQUENCE</scope>
    <source>
        <strain evidence="2">IMI 127659i</strain>
    </source>
</reference>
<evidence type="ECO:0000313" key="3">
    <source>
        <dbReference type="Proteomes" id="UP000750502"/>
    </source>
</evidence>
<evidence type="ECO:0000256" key="1">
    <source>
        <dbReference type="SAM" id="MobiDB-lite"/>
    </source>
</evidence>
<reference evidence="2" key="2">
    <citation type="submission" date="2020-10" db="EMBL/GenBank/DDBJ databases">
        <authorList>
            <person name="Peck L.D."/>
            <person name="Nowell R.W."/>
            <person name="Flood J."/>
            <person name="Ryan M.J."/>
            <person name="Barraclough T.G."/>
        </authorList>
    </citation>
    <scope>NUCLEOTIDE SEQUENCE</scope>
    <source>
        <strain evidence="2">IMI 127659i</strain>
    </source>
</reference>
<protein>
    <submittedName>
        <fullName evidence="2">Uncharacterized protein</fullName>
    </submittedName>
</protein>
<proteinExistence type="predicted"/>